<gene>
    <name evidence="3" type="ORF">MERR_LOCUS13070</name>
    <name evidence="4" type="ORF">MERR_LOCUS20233</name>
</gene>
<evidence type="ECO:0000313" key="5">
    <source>
        <dbReference type="Proteomes" id="UP000467841"/>
    </source>
</evidence>
<reference evidence="3 5" key="1">
    <citation type="submission" date="2020-01" db="EMBL/GenBank/DDBJ databases">
        <authorList>
            <person name="Mishra B."/>
        </authorList>
    </citation>
    <scope>NUCLEOTIDE SEQUENCE [LARGE SCALE GENOMIC DNA]</scope>
</reference>
<dbReference type="InterPro" id="IPR001810">
    <property type="entry name" value="F-box_dom"/>
</dbReference>
<dbReference type="InterPro" id="IPR036047">
    <property type="entry name" value="F-box-like_dom_sf"/>
</dbReference>
<name>A0A6D2IIS6_9BRAS</name>
<feature type="domain" description="KIB1-4 beta-propeller" evidence="2">
    <location>
        <begin position="127"/>
        <end position="341"/>
    </location>
</feature>
<evidence type="ECO:0008006" key="6">
    <source>
        <dbReference type="Google" id="ProtNLM"/>
    </source>
</evidence>
<evidence type="ECO:0000313" key="4">
    <source>
        <dbReference type="EMBL" id="CAA7032998.1"/>
    </source>
</evidence>
<accession>A0A6D2IIS6</accession>
<proteinExistence type="predicted"/>
<dbReference type="PANTHER" id="PTHR47123">
    <property type="entry name" value="F-BOX PROTEIN SKIP23"/>
    <property type="match status" value="1"/>
</dbReference>
<feature type="domain" description="F-box" evidence="1">
    <location>
        <begin position="20"/>
        <end position="55"/>
    </location>
</feature>
<evidence type="ECO:0000259" key="1">
    <source>
        <dbReference type="Pfam" id="PF00646"/>
    </source>
</evidence>
<sequence length="375" mass="41791">MSPLPNMVKPATGPSLMPDWSLLPDELLQIITEKMDNCFDVVHARSVCSSWRSTFAFPCSLLSPSYSLPTFNEFSLENEGLCTLKKIPLFLFSVNTPSSSCEYILGGIGRRDESEGQAELPSLIQCSVKIPGSSEQTLVNMLDCQILSLGYQYRMLGWEPEDYKRVAFLPLNKEGGGEFVVLLNCTNDLLVLTSGEMRWKRLENVPNNSCWDLVTFRGRFYASCFHGTPVVIDPYSLDVTLLIPSCPLRVINYLVPSGNDELFLVEIIFPPVELELGFEVDLSQLACRVSRLDDEEDEWVEVNDLGDRVLFIHHGHLGNVSCSAKELPHGCGVTRNSILVTYAPGMGNKTFSYKSQLHSEDACRIPTGNFVVIVS</sequence>
<dbReference type="AlphaFoldDB" id="A0A6D2IIS6"/>
<evidence type="ECO:0000313" key="3">
    <source>
        <dbReference type="EMBL" id="CAA7025835.1"/>
    </source>
</evidence>
<dbReference type="PANTHER" id="PTHR47123:SF24">
    <property type="entry name" value="LOW PROTEIN: F-BOX_KELCH-REPEAT PROTEIN"/>
    <property type="match status" value="1"/>
</dbReference>
<dbReference type="OrthoDB" id="642536at2759"/>
<dbReference type="Gene3D" id="1.20.1280.50">
    <property type="match status" value="1"/>
</dbReference>
<dbReference type="Proteomes" id="UP000467841">
    <property type="component" value="Unassembled WGS sequence"/>
</dbReference>
<protein>
    <recommendedName>
        <fullName evidence="6">F-box domain-containing protein</fullName>
    </recommendedName>
</protein>
<dbReference type="SUPFAM" id="SSF81383">
    <property type="entry name" value="F-box domain"/>
    <property type="match status" value="1"/>
</dbReference>
<dbReference type="InterPro" id="IPR005174">
    <property type="entry name" value="KIB1-4_b-propeller"/>
</dbReference>
<organism evidence="3 5">
    <name type="scientific">Microthlaspi erraticum</name>
    <dbReference type="NCBI Taxonomy" id="1685480"/>
    <lineage>
        <taxon>Eukaryota</taxon>
        <taxon>Viridiplantae</taxon>
        <taxon>Streptophyta</taxon>
        <taxon>Embryophyta</taxon>
        <taxon>Tracheophyta</taxon>
        <taxon>Spermatophyta</taxon>
        <taxon>Magnoliopsida</taxon>
        <taxon>eudicotyledons</taxon>
        <taxon>Gunneridae</taxon>
        <taxon>Pentapetalae</taxon>
        <taxon>rosids</taxon>
        <taxon>malvids</taxon>
        <taxon>Brassicales</taxon>
        <taxon>Brassicaceae</taxon>
        <taxon>Coluteocarpeae</taxon>
        <taxon>Microthlaspi</taxon>
    </lineage>
</organism>
<dbReference type="Pfam" id="PF03478">
    <property type="entry name" value="Beta-prop_KIB1-4"/>
    <property type="match status" value="1"/>
</dbReference>
<dbReference type="Pfam" id="PF00646">
    <property type="entry name" value="F-box"/>
    <property type="match status" value="1"/>
</dbReference>
<keyword evidence="5" id="KW-1185">Reference proteome</keyword>
<dbReference type="InterPro" id="IPR051304">
    <property type="entry name" value="SCF_F-box_domain"/>
</dbReference>
<dbReference type="EMBL" id="CACVBM020001045">
    <property type="protein sequence ID" value="CAA7025835.1"/>
    <property type="molecule type" value="Genomic_DNA"/>
</dbReference>
<evidence type="ECO:0000259" key="2">
    <source>
        <dbReference type="Pfam" id="PF03478"/>
    </source>
</evidence>
<dbReference type="EMBL" id="CACVBM020001129">
    <property type="protein sequence ID" value="CAA7032998.1"/>
    <property type="molecule type" value="Genomic_DNA"/>
</dbReference>